<dbReference type="PANTHER" id="PTHR23028">
    <property type="entry name" value="ACETYLTRANSFERASE"/>
    <property type="match status" value="1"/>
</dbReference>
<evidence type="ECO:0000259" key="2">
    <source>
        <dbReference type="Pfam" id="PF01757"/>
    </source>
</evidence>
<keyword evidence="4" id="KW-0808">Transferase</keyword>
<feature type="transmembrane region" description="Helical" evidence="1">
    <location>
        <begin position="395"/>
        <end position="416"/>
    </location>
</feature>
<evidence type="ECO:0000259" key="3">
    <source>
        <dbReference type="Pfam" id="PF19040"/>
    </source>
</evidence>
<dbReference type="RefSeq" id="WP_129186765.1">
    <property type="nucleotide sequence ID" value="NZ_CP035493.1"/>
</dbReference>
<dbReference type="Pfam" id="PF01757">
    <property type="entry name" value="Acyl_transf_3"/>
    <property type="match status" value="1"/>
</dbReference>
<feature type="transmembrane region" description="Helical" evidence="1">
    <location>
        <begin position="50"/>
        <end position="70"/>
    </location>
</feature>
<feature type="transmembrane region" description="Helical" evidence="1">
    <location>
        <begin position="91"/>
        <end position="112"/>
    </location>
</feature>
<feature type="transmembrane region" description="Helical" evidence="1">
    <location>
        <begin position="164"/>
        <end position="182"/>
    </location>
</feature>
<name>A0A4P6F2H4_9MICO</name>
<evidence type="ECO:0000313" key="4">
    <source>
        <dbReference type="EMBL" id="QAY69365.1"/>
    </source>
</evidence>
<keyword evidence="4" id="KW-0012">Acyltransferase</keyword>
<keyword evidence="1" id="KW-1133">Transmembrane helix</keyword>
<reference evidence="4 5" key="1">
    <citation type="submission" date="2019-01" db="EMBL/GenBank/DDBJ databases">
        <title>Genome sequencing of strain FW10M-9.</title>
        <authorList>
            <person name="Heo J."/>
            <person name="Kim S.-J."/>
            <person name="Kim J.-S."/>
            <person name="Hong S.-B."/>
            <person name="Kwon S.-W."/>
        </authorList>
    </citation>
    <scope>NUCLEOTIDE SEQUENCE [LARGE SCALE GENOMIC DNA]</scope>
    <source>
        <strain evidence="4 5">FW10M-9</strain>
    </source>
</reference>
<proteinExistence type="predicted"/>
<dbReference type="Proteomes" id="UP000292118">
    <property type="component" value="Chromosome"/>
</dbReference>
<dbReference type="OrthoDB" id="3404679at2"/>
<dbReference type="GO" id="GO:0009103">
    <property type="term" value="P:lipopolysaccharide biosynthetic process"/>
    <property type="evidence" value="ECO:0007669"/>
    <property type="project" value="TreeGrafter"/>
</dbReference>
<gene>
    <name evidence="4" type="ORF">ET471_04340</name>
</gene>
<dbReference type="InterPro" id="IPR050879">
    <property type="entry name" value="Acyltransferase_3"/>
</dbReference>
<dbReference type="AlphaFoldDB" id="A0A4P6F2H4"/>
<dbReference type="InterPro" id="IPR002656">
    <property type="entry name" value="Acyl_transf_3_dom"/>
</dbReference>
<feature type="transmembrane region" description="Helical" evidence="1">
    <location>
        <begin position="202"/>
        <end position="223"/>
    </location>
</feature>
<dbReference type="InterPro" id="IPR043968">
    <property type="entry name" value="SGNH"/>
</dbReference>
<sequence>MTSGPALAPVIVRPAPGRRTAVRTDIQGLRAVAVVLVVVFHLWPGRLTGGYVGVDVFFVLSGFLITSHLLRKPVLGVSDLLEFWARRVRRLIPAASVVLLATTAAAAVWLPAGVRASLGWDVASAAAYVSNWRFATSETDYLAAGQLPSAVQHFWSLSIEEQFYALWPALLGVATVLAVAWAKRGRRLGSASPSAAEQRRAASPVVLGVVAATVAVSLAWSVWSTHVDPAPAYFVSTTRVWELALGGLLAAVPAAATVRLRVSPAARAVTAWLGLAMVAAAAVTFDDATAFPGAAALLPTLGTLLVVAADADDARLGPGRVLATRPVQWLGDHSYAIYLWHWPLVVVVPFALRRPLTGADVVGVVVATLVLAALSRHFVEERLRWHRRLVGSRRATFTLLAACALVGAGAGVGLTLGAHADQRAAFAEAQAAIAAADPCVGAGVALTPGCADPGMLMTPDLAADDKPAVYADGCWNNTPFTSRNTCRYGAGTGAGGRVDAGTEPGAAAARIALVGNSHAGHWLPALQDALVTHDWQLTTYLQSVCYTVDAPLAFPGAQESAGCQAVNRWAVSSVVDGGYDLVVMSDRTDQPLAGVARQDQDRAAQDAYRATLDRFTSAGLPVLVLRDTPAMSGNVPDCLALHGSDAQACAAPRDTAVEPDPLAAAALADASGLVSVLDVNDLLCDAQRCHAVVGGLVTHFDHGHLTASFARTLAPEVVGAVERALADHPR</sequence>
<feature type="transmembrane region" description="Helical" evidence="1">
    <location>
        <begin position="335"/>
        <end position="352"/>
    </location>
</feature>
<keyword evidence="5" id="KW-1185">Reference proteome</keyword>
<feature type="transmembrane region" description="Helical" evidence="1">
    <location>
        <begin position="243"/>
        <end position="262"/>
    </location>
</feature>
<feature type="transmembrane region" description="Helical" evidence="1">
    <location>
        <begin position="28"/>
        <end position="44"/>
    </location>
</feature>
<accession>A0A4P6F2H4</accession>
<evidence type="ECO:0000256" key="1">
    <source>
        <dbReference type="SAM" id="Phobius"/>
    </source>
</evidence>
<keyword evidence="1" id="KW-0472">Membrane</keyword>
<organism evidence="4 5">
    <name type="scientific">Xylanimonas protaetiae</name>
    <dbReference type="NCBI Taxonomy" id="2509457"/>
    <lineage>
        <taxon>Bacteria</taxon>
        <taxon>Bacillati</taxon>
        <taxon>Actinomycetota</taxon>
        <taxon>Actinomycetes</taxon>
        <taxon>Micrococcales</taxon>
        <taxon>Promicromonosporaceae</taxon>
        <taxon>Xylanimonas</taxon>
    </lineage>
</organism>
<evidence type="ECO:0000313" key="5">
    <source>
        <dbReference type="Proteomes" id="UP000292118"/>
    </source>
</evidence>
<feature type="domain" description="Acyltransferase 3" evidence="2">
    <location>
        <begin position="25"/>
        <end position="374"/>
    </location>
</feature>
<protein>
    <submittedName>
        <fullName evidence="4">Acyltransferase</fullName>
    </submittedName>
</protein>
<dbReference type="GO" id="GO:0016747">
    <property type="term" value="F:acyltransferase activity, transferring groups other than amino-acyl groups"/>
    <property type="evidence" value="ECO:0007669"/>
    <property type="project" value="InterPro"/>
</dbReference>
<feature type="transmembrane region" description="Helical" evidence="1">
    <location>
        <begin position="291"/>
        <end position="311"/>
    </location>
</feature>
<dbReference type="KEGG" id="xya:ET471_04340"/>
<feature type="transmembrane region" description="Helical" evidence="1">
    <location>
        <begin position="358"/>
        <end position="374"/>
    </location>
</feature>
<feature type="transmembrane region" description="Helical" evidence="1">
    <location>
        <begin position="269"/>
        <end position="285"/>
    </location>
</feature>
<keyword evidence="1" id="KW-0812">Transmembrane</keyword>
<feature type="domain" description="SGNH" evidence="3">
    <location>
        <begin position="483"/>
        <end position="717"/>
    </location>
</feature>
<dbReference type="PANTHER" id="PTHR23028:SF53">
    <property type="entry name" value="ACYL_TRANSF_3 DOMAIN-CONTAINING PROTEIN"/>
    <property type="match status" value="1"/>
</dbReference>
<dbReference type="Pfam" id="PF19040">
    <property type="entry name" value="SGNH"/>
    <property type="match status" value="1"/>
</dbReference>
<dbReference type="GO" id="GO:0016020">
    <property type="term" value="C:membrane"/>
    <property type="evidence" value="ECO:0007669"/>
    <property type="project" value="TreeGrafter"/>
</dbReference>
<dbReference type="EMBL" id="CP035493">
    <property type="protein sequence ID" value="QAY69365.1"/>
    <property type="molecule type" value="Genomic_DNA"/>
</dbReference>